<dbReference type="OrthoDB" id="9808343at2"/>
<reference evidence="1 2" key="1">
    <citation type="submission" date="2019-12" db="EMBL/GenBank/DDBJ databases">
        <title>The draft genomic sequence of strain Chitinophaga oryziterrae JCM 16595.</title>
        <authorList>
            <person name="Zhang X."/>
        </authorList>
    </citation>
    <scope>NUCLEOTIDE SEQUENCE [LARGE SCALE GENOMIC DNA]</scope>
    <source>
        <strain evidence="1 2">JCM 16595</strain>
    </source>
</reference>
<comment type="caution">
    <text evidence="1">The sequence shown here is derived from an EMBL/GenBank/DDBJ whole genome shotgun (WGS) entry which is preliminary data.</text>
</comment>
<dbReference type="Proteomes" id="UP000468388">
    <property type="component" value="Unassembled WGS sequence"/>
</dbReference>
<proteinExistence type="predicted"/>
<dbReference type="RefSeq" id="WP_157300480.1">
    <property type="nucleotide sequence ID" value="NZ_BAAAZB010000006.1"/>
</dbReference>
<organism evidence="1 2">
    <name type="scientific">Chitinophaga oryziterrae</name>
    <dbReference type="NCBI Taxonomy" id="1031224"/>
    <lineage>
        <taxon>Bacteria</taxon>
        <taxon>Pseudomonadati</taxon>
        <taxon>Bacteroidota</taxon>
        <taxon>Chitinophagia</taxon>
        <taxon>Chitinophagales</taxon>
        <taxon>Chitinophagaceae</taxon>
        <taxon>Chitinophaga</taxon>
    </lineage>
</organism>
<protein>
    <submittedName>
        <fullName evidence="1">Uncharacterized protein</fullName>
    </submittedName>
</protein>
<sequence length="135" mass="15212">MQLTVKAKQLGRKRDLIDKRVIEIEDIGQAPTVAQLINAVVMQQVREFNNRPNEATILPLLDQEVSGKISFGNVYNDTKADPSAAVKTALLAFQDGLFVIFANEEEYTKSEQVIHLQEDTIVTFIRLTFLAGSYW</sequence>
<dbReference type="AlphaFoldDB" id="A0A6N8J9F2"/>
<name>A0A6N8J9F2_9BACT</name>
<gene>
    <name evidence="1" type="ORF">GO495_14815</name>
</gene>
<evidence type="ECO:0000313" key="1">
    <source>
        <dbReference type="EMBL" id="MVT41860.1"/>
    </source>
</evidence>
<keyword evidence="2" id="KW-1185">Reference proteome</keyword>
<evidence type="ECO:0000313" key="2">
    <source>
        <dbReference type="Proteomes" id="UP000468388"/>
    </source>
</evidence>
<accession>A0A6N8J9F2</accession>
<dbReference type="EMBL" id="WRXO01000003">
    <property type="protein sequence ID" value="MVT41860.1"/>
    <property type="molecule type" value="Genomic_DNA"/>
</dbReference>